<keyword evidence="8" id="KW-0812">Transmembrane</keyword>
<accession>M0NWL1</accession>
<keyword evidence="8" id="KW-0472">Membrane</keyword>
<feature type="transmembrane region" description="Helical" evidence="8">
    <location>
        <begin position="202"/>
        <end position="220"/>
    </location>
</feature>
<evidence type="ECO:0000256" key="4">
    <source>
        <dbReference type="ARBA" id="ARBA00023002"/>
    </source>
</evidence>
<evidence type="ECO:0000256" key="6">
    <source>
        <dbReference type="ARBA" id="ARBA00023014"/>
    </source>
</evidence>
<dbReference type="Gene3D" id="1.10.1060.10">
    <property type="entry name" value="Alpha-helical ferredoxin"/>
    <property type="match status" value="2"/>
</dbReference>
<dbReference type="SUPFAM" id="SSF103501">
    <property type="entry name" value="Respiratory nitrate reductase 1 gamma chain"/>
    <property type="match status" value="1"/>
</dbReference>
<dbReference type="EMBL" id="AOJF01000031">
    <property type="protein sequence ID" value="EMA61639.1"/>
    <property type="molecule type" value="Genomic_DNA"/>
</dbReference>
<feature type="region of interest" description="Disordered" evidence="7">
    <location>
        <begin position="333"/>
        <end position="386"/>
    </location>
</feature>
<dbReference type="GO" id="GO:0051539">
    <property type="term" value="F:4 iron, 4 sulfur cluster binding"/>
    <property type="evidence" value="ECO:0007669"/>
    <property type="project" value="UniProtKB-KW"/>
</dbReference>
<dbReference type="GO" id="GO:0016491">
    <property type="term" value="F:oxidoreductase activity"/>
    <property type="evidence" value="ECO:0007669"/>
    <property type="project" value="UniProtKB-KW"/>
</dbReference>
<dbReference type="PANTHER" id="PTHR43255">
    <property type="entry name" value="IRON-SULFUR-BINDING OXIDOREDUCTASE FADF-RELATED-RELATED"/>
    <property type="match status" value="1"/>
</dbReference>
<sequence length="750" mass="81876">MIPLQAATRETFWTIGPVGKAAFYWLAAVAVLVFLYGVYARFAAYARGSADPRDRLSNLPGRVADATKTVLANENQFDGDLYTGVMHTFVLWGFLVLLVATTILGIDIDLYRPLTGESFWVGDFYLAYQFAVDAFGLLFVVGVGMAGYRRYRTREGRLWGKHTSLEDDAFVWTLFLLGVGGFLVEGVSMVGQPQRATETVSFVGMALATGLESAGLTAAGAEAIYGVLWWSHSLLAFAFVAWIPYAKPFHMISSFANVVARDENAGARLPNVPADLDHTNAESLDDFTWKELMDGDACTKCGRCTDACPADTVGRNLDPRNVILDLKSYRESVSDDPVAGSGSGNGPMATDGGTAAASDGGVADSAAASDGGVADSAAASDGGTVPIVADEGGVIDAESMESCMSCMACMDACPVDIEHLTSFTKMNRQLVDEGAVDSNLQDVFQDVMQKGNTFGESQSARGDWADELDDVDVPDAREESVEYLWYVGDYPSFDDRNKKVARALARLFDEADVSFGILFDDEKTDGNDVRRIGEEFLYLELAGHHVETFADCEFENIVCTDPHSYNTIKNEYPEVDFAEFADDPMMPFEREEPWNPDGGIDVFHWTQVVEELVSEGRLDLSGDELDYTVTYHDPCHLGRYNDEYEAPRELIRATGADLYEMPRSRDDSFCCGGGGGGLWTEHEEEVKPSEERLREAVEDTDAGAAIEKFVVACPMCTTMFEDGRKTGDFEDDVEIVDVAELLIEAVEAGP</sequence>
<evidence type="ECO:0000313" key="11">
    <source>
        <dbReference type="Proteomes" id="UP000011581"/>
    </source>
</evidence>
<dbReference type="GO" id="GO:0005886">
    <property type="term" value="C:plasma membrane"/>
    <property type="evidence" value="ECO:0007669"/>
    <property type="project" value="TreeGrafter"/>
</dbReference>
<protein>
    <recommendedName>
        <fullName evidence="9">4Fe-4S ferredoxin-type domain-containing protein</fullName>
    </recommendedName>
</protein>
<evidence type="ECO:0000256" key="3">
    <source>
        <dbReference type="ARBA" id="ARBA00022723"/>
    </source>
</evidence>
<dbReference type="SUPFAM" id="SSF46548">
    <property type="entry name" value="alpha-helical ferredoxin"/>
    <property type="match status" value="1"/>
</dbReference>
<feature type="transmembrane region" description="Helical" evidence="8">
    <location>
        <begin position="126"/>
        <end position="148"/>
    </location>
</feature>
<dbReference type="GO" id="GO:0046872">
    <property type="term" value="F:metal ion binding"/>
    <property type="evidence" value="ECO:0007669"/>
    <property type="project" value="UniProtKB-KW"/>
</dbReference>
<evidence type="ECO:0000256" key="1">
    <source>
        <dbReference type="ARBA" id="ARBA00007097"/>
    </source>
</evidence>
<evidence type="ECO:0000313" key="10">
    <source>
        <dbReference type="EMBL" id="EMA61639.1"/>
    </source>
</evidence>
<evidence type="ECO:0000259" key="9">
    <source>
        <dbReference type="PROSITE" id="PS51379"/>
    </source>
</evidence>
<evidence type="ECO:0000256" key="7">
    <source>
        <dbReference type="SAM" id="MobiDB-lite"/>
    </source>
</evidence>
<dbReference type="PATRIC" id="fig|1227483.3.peg.1248"/>
<evidence type="ECO:0000256" key="5">
    <source>
        <dbReference type="ARBA" id="ARBA00023004"/>
    </source>
</evidence>
<dbReference type="InterPro" id="IPR017900">
    <property type="entry name" value="4Fe4S_Fe_S_CS"/>
</dbReference>
<proteinExistence type="inferred from homology"/>
<comment type="similarity">
    <text evidence="1">Belongs to the HdrC family.</text>
</comment>
<feature type="domain" description="4Fe-4S ferredoxin-type" evidence="9">
    <location>
        <begin position="393"/>
        <end position="423"/>
    </location>
</feature>
<dbReference type="InterPro" id="IPR051460">
    <property type="entry name" value="HdrC_iron-sulfur_subunit"/>
</dbReference>
<keyword evidence="3" id="KW-0479">Metal-binding</keyword>
<feature type="transmembrane region" description="Helical" evidence="8">
    <location>
        <begin position="169"/>
        <end position="190"/>
    </location>
</feature>
<dbReference type="PROSITE" id="PS51379">
    <property type="entry name" value="4FE4S_FER_2"/>
    <property type="match status" value="2"/>
</dbReference>
<dbReference type="PANTHER" id="PTHR43255:SF1">
    <property type="entry name" value="IRON-SULFUR-BINDING OXIDOREDUCTASE FADF-RELATED"/>
    <property type="match status" value="1"/>
</dbReference>
<dbReference type="PROSITE" id="PS00198">
    <property type="entry name" value="4FE4S_FER_1"/>
    <property type="match status" value="1"/>
</dbReference>
<keyword evidence="4" id="KW-0560">Oxidoreductase</keyword>
<feature type="domain" description="4Fe-4S ferredoxin-type" evidence="9">
    <location>
        <begin position="289"/>
        <end position="318"/>
    </location>
</feature>
<feature type="compositionally biased region" description="Low complexity" evidence="7">
    <location>
        <begin position="349"/>
        <end position="385"/>
    </location>
</feature>
<dbReference type="AlphaFoldDB" id="M0NWL1"/>
<evidence type="ECO:0000256" key="2">
    <source>
        <dbReference type="ARBA" id="ARBA00022485"/>
    </source>
</evidence>
<evidence type="ECO:0000256" key="8">
    <source>
        <dbReference type="SAM" id="Phobius"/>
    </source>
</evidence>
<keyword evidence="8" id="KW-1133">Transmembrane helix</keyword>
<keyword evidence="6" id="KW-0411">Iron-sulfur</keyword>
<dbReference type="Proteomes" id="UP000011581">
    <property type="component" value="Unassembled WGS sequence"/>
</dbReference>
<dbReference type="InterPro" id="IPR017896">
    <property type="entry name" value="4Fe4S_Fe-S-bd"/>
</dbReference>
<dbReference type="InterPro" id="IPR004017">
    <property type="entry name" value="Cys_rich_dom"/>
</dbReference>
<dbReference type="RefSeq" id="WP_008366016.1">
    <property type="nucleotide sequence ID" value="NZ_AOJF01000031.1"/>
</dbReference>
<dbReference type="InterPro" id="IPR036197">
    <property type="entry name" value="NarG-like_sf"/>
</dbReference>
<dbReference type="InterPro" id="IPR009051">
    <property type="entry name" value="Helical_ferredxn"/>
</dbReference>
<dbReference type="Pfam" id="PF13187">
    <property type="entry name" value="Fer4_9"/>
    <property type="match status" value="1"/>
</dbReference>
<organism evidence="10 11">
    <name type="scientific">Halorubrum distributum JCM 13561</name>
    <dbReference type="NCBI Taxonomy" id="1227483"/>
    <lineage>
        <taxon>Archaea</taxon>
        <taxon>Methanobacteriati</taxon>
        <taxon>Methanobacteriota</taxon>
        <taxon>Stenosarchaea group</taxon>
        <taxon>Halobacteria</taxon>
        <taxon>Halobacteriales</taxon>
        <taxon>Haloferacaceae</taxon>
        <taxon>Halorubrum</taxon>
        <taxon>Halorubrum distributum group</taxon>
    </lineage>
</organism>
<dbReference type="Gene3D" id="1.20.950.20">
    <property type="entry name" value="Transmembrane di-heme cytochromes, Chain C"/>
    <property type="match status" value="1"/>
</dbReference>
<keyword evidence="2" id="KW-0004">4Fe-4S</keyword>
<feature type="transmembrane region" description="Helical" evidence="8">
    <location>
        <begin position="89"/>
        <end position="106"/>
    </location>
</feature>
<name>M0NWL1_9EURY</name>
<keyword evidence="5" id="KW-0408">Iron</keyword>
<feature type="transmembrane region" description="Helical" evidence="8">
    <location>
        <begin position="22"/>
        <end position="39"/>
    </location>
</feature>
<feature type="transmembrane region" description="Helical" evidence="8">
    <location>
        <begin position="227"/>
        <end position="245"/>
    </location>
</feature>
<gene>
    <name evidence="10" type="ORF">C470_06358</name>
</gene>
<comment type="caution">
    <text evidence="10">The sequence shown here is derived from an EMBL/GenBank/DDBJ whole genome shotgun (WGS) entry which is preliminary data.</text>
</comment>
<dbReference type="Pfam" id="PF02754">
    <property type="entry name" value="CCG"/>
    <property type="match status" value="1"/>
</dbReference>
<reference evidence="10 11" key="1">
    <citation type="journal article" date="2014" name="PLoS Genet.">
        <title>Phylogenetically driven sequencing of extremely halophilic archaea reveals strategies for static and dynamic osmo-response.</title>
        <authorList>
            <person name="Becker E.A."/>
            <person name="Seitzer P.M."/>
            <person name="Tritt A."/>
            <person name="Larsen D."/>
            <person name="Krusor M."/>
            <person name="Yao A.I."/>
            <person name="Wu D."/>
            <person name="Madern D."/>
            <person name="Eisen J.A."/>
            <person name="Darling A.E."/>
            <person name="Facciotti M.T."/>
        </authorList>
    </citation>
    <scope>NUCLEOTIDE SEQUENCE [LARGE SCALE GENOMIC DNA]</scope>
    <source>
        <strain evidence="10 11">JCM 13561</strain>
    </source>
</reference>